<comment type="catalytic activity">
    <reaction evidence="1">
        <text>ATP + protein L-histidine = ADP + protein N-phospho-L-histidine.</text>
        <dbReference type="EC" id="2.7.13.3"/>
    </reaction>
</comment>
<name>A0A1M4VC76_9FIRM</name>
<dbReference type="PROSITE" id="PS50109">
    <property type="entry name" value="HIS_KIN"/>
    <property type="match status" value="1"/>
</dbReference>
<dbReference type="FunFam" id="1.10.287.130:FF:000001">
    <property type="entry name" value="Two-component sensor histidine kinase"/>
    <property type="match status" value="1"/>
</dbReference>
<keyword evidence="10" id="KW-1133">Transmembrane helix</keyword>
<evidence type="ECO:0000313" key="12">
    <source>
        <dbReference type="EMBL" id="SHE66574.1"/>
    </source>
</evidence>
<dbReference type="InterPro" id="IPR036097">
    <property type="entry name" value="HisK_dim/P_sf"/>
</dbReference>
<evidence type="ECO:0000256" key="6">
    <source>
        <dbReference type="ARBA" id="ARBA00022777"/>
    </source>
</evidence>
<dbReference type="Pfam" id="PF02518">
    <property type="entry name" value="HATPase_c"/>
    <property type="match status" value="1"/>
</dbReference>
<evidence type="ECO:0000256" key="3">
    <source>
        <dbReference type="ARBA" id="ARBA00012438"/>
    </source>
</evidence>
<dbReference type="Proteomes" id="UP000184251">
    <property type="component" value="Unassembled WGS sequence"/>
</dbReference>
<dbReference type="Gene3D" id="3.30.565.10">
    <property type="entry name" value="Histidine kinase-like ATPase, C-terminal domain"/>
    <property type="match status" value="1"/>
</dbReference>
<sequence length="427" mass="48411">MFKELYRKLTIMNALILIAFLLIFSYSIVGFSNAAFNSSAKSTLVERKEHIVSMIYRFDTLEITLPDETHWSGGSSQSDYSRIDYVIWDEDLKLANLSVLRENLMDQTYVYAQQVMTTKKDSFTSITLSGVKFRLYSSYVETPNGKGAVVQVYQSRLIDDLVTRQIFLVVMGIGVFSVIILIFISAHMAKKSLEPVRRAYERQKEFIADASHELRTPLTIIKTTAELLGMKEQETIMENSKWLENISSETENMSKLIQNLLTLAQADNNQIPVFMGDVDLSKLVRETGEKFELIARDKDIEFESIISDNVHLTGDKDKLNQLLVILLDNGIKYTPEKGKISISLMHTTDKAIITVKDTGMGISEGDIDKIFERFYRVDKARSRDQGGAGLGLSIANWIVREHKGKISVESEPDKGSSFIVELPKKRK</sequence>
<dbReference type="CDD" id="cd00075">
    <property type="entry name" value="HATPase"/>
    <property type="match status" value="1"/>
</dbReference>
<dbReference type="InterPro" id="IPR036890">
    <property type="entry name" value="HATPase_C_sf"/>
</dbReference>
<keyword evidence="10" id="KW-0812">Transmembrane</keyword>
<dbReference type="GO" id="GO:0016036">
    <property type="term" value="P:cellular response to phosphate starvation"/>
    <property type="evidence" value="ECO:0007669"/>
    <property type="project" value="TreeGrafter"/>
</dbReference>
<dbReference type="PRINTS" id="PR00344">
    <property type="entry name" value="BCTRLSENSOR"/>
</dbReference>
<dbReference type="InterPro" id="IPR003661">
    <property type="entry name" value="HisK_dim/P_dom"/>
</dbReference>
<keyword evidence="6 12" id="KW-0418">Kinase</keyword>
<dbReference type="RefSeq" id="WP_073269935.1">
    <property type="nucleotide sequence ID" value="NZ_FQTU01000005.1"/>
</dbReference>
<dbReference type="SUPFAM" id="SSF55874">
    <property type="entry name" value="ATPase domain of HSP90 chaperone/DNA topoisomerase II/histidine kinase"/>
    <property type="match status" value="1"/>
</dbReference>
<dbReference type="FunFam" id="3.30.565.10:FF:000006">
    <property type="entry name" value="Sensor histidine kinase WalK"/>
    <property type="match status" value="1"/>
</dbReference>
<keyword evidence="13" id="KW-1185">Reference proteome</keyword>
<evidence type="ECO:0000313" key="13">
    <source>
        <dbReference type="Proteomes" id="UP000184251"/>
    </source>
</evidence>
<dbReference type="InterPro" id="IPR003594">
    <property type="entry name" value="HATPase_dom"/>
</dbReference>
<dbReference type="EC" id="2.7.13.3" evidence="3"/>
<dbReference type="InterPro" id="IPR004358">
    <property type="entry name" value="Sig_transdc_His_kin-like_C"/>
</dbReference>
<evidence type="ECO:0000256" key="2">
    <source>
        <dbReference type="ARBA" id="ARBA00004370"/>
    </source>
</evidence>
<feature type="domain" description="Histidine kinase" evidence="11">
    <location>
        <begin position="209"/>
        <end position="426"/>
    </location>
</feature>
<keyword evidence="4" id="KW-0597">Phosphoprotein</keyword>
<evidence type="ECO:0000259" key="11">
    <source>
        <dbReference type="PROSITE" id="PS50109"/>
    </source>
</evidence>
<dbReference type="GO" id="GO:0000155">
    <property type="term" value="F:phosphorelay sensor kinase activity"/>
    <property type="evidence" value="ECO:0007669"/>
    <property type="project" value="InterPro"/>
</dbReference>
<dbReference type="EMBL" id="FQTU01000005">
    <property type="protein sequence ID" value="SHE66574.1"/>
    <property type="molecule type" value="Genomic_DNA"/>
</dbReference>
<reference evidence="12 13" key="1">
    <citation type="submission" date="2016-11" db="EMBL/GenBank/DDBJ databases">
        <authorList>
            <person name="Jaros S."/>
            <person name="Januszkiewicz K."/>
            <person name="Wedrychowicz H."/>
        </authorList>
    </citation>
    <scope>NUCLEOTIDE SEQUENCE [LARGE SCALE GENOMIC DNA]</scope>
    <source>
        <strain evidence="12 13">DSM 14828</strain>
    </source>
</reference>
<dbReference type="SUPFAM" id="SSF47384">
    <property type="entry name" value="Homodimeric domain of signal transducing histidine kinase"/>
    <property type="match status" value="1"/>
</dbReference>
<evidence type="ECO:0000256" key="1">
    <source>
        <dbReference type="ARBA" id="ARBA00000085"/>
    </source>
</evidence>
<evidence type="ECO:0000256" key="9">
    <source>
        <dbReference type="SAM" id="MobiDB-lite"/>
    </source>
</evidence>
<accession>A0A1M4VC76</accession>
<dbReference type="GO" id="GO:0005886">
    <property type="term" value="C:plasma membrane"/>
    <property type="evidence" value="ECO:0007669"/>
    <property type="project" value="TreeGrafter"/>
</dbReference>
<evidence type="ECO:0000256" key="7">
    <source>
        <dbReference type="ARBA" id="ARBA00023012"/>
    </source>
</evidence>
<dbReference type="Gene3D" id="1.10.287.130">
    <property type="match status" value="1"/>
</dbReference>
<evidence type="ECO:0000256" key="4">
    <source>
        <dbReference type="ARBA" id="ARBA00022553"/>
    </source>
</evidence>
<dbReference type="CDD" id="cd00082">
    <property type="entry name" value="HisKA"/>
    <property type="match status" value="1"/>
</dbReference>
<keyword evidence="8 10" id="KW-0472">Membrane</keyword>
<protein>
    <recommendedName>
        <fullName evidence="3">histidine kinase</fullName>
        <ecNumber evidence="3">2.7.13.3</ecNumber>
    </recommendedName>
</protein>
<dbReference type="GO" id="GO:0004721">
    <property type="term" value="F:phosphoprotein phosphatase activity"/>
    <property type="evidence" value="ECO:0007669"/>
    <property type="project" value="TreeGrafter"/>
</dbReference>
<dbReference type="Pfam" id="PF00512">
    <property type="entry name" value="HisKA"/>
    <property type="match status" value="1"/>
</dbReference>
<dbReference type="STRING" id="1120975.SAMN02746064_00943"/>
<dbReference type="SMART" id="SM00387">
    <property type="entry name" value="HATPase_c"/>
    <property type="match status" value="1"/>
</dbReference>
<feature type="region of interest" description="Disordered" evidence="9">
    <location>
        <begin position="408"/>
        <end position="427"/>
    </location>
</feature>
<keyword evidence="5" id="KW-0808">Transferase</keyword>
<feature type="transmembrane region" description="Helical" evidence="10">
    <location>
        <begin position="166"/>
        <end position="189"/>
    </location>
</feature>
<keyword evidence="7" id="KW-0902">Two-component regulatory system</keyword>
<dbReference type="SMART" id="SM00388">
    <property type="entry name" value="HisKA"/>
    <property type="match status" value="1"/>
</dbReference>
<dbReference type="PANTHER" id="PTHR45453:SF1">
    <property type="entry name" value="PHOSPHATE REGULON SENSOR PROTEIN PHOR"/>
    <property type="match status" value="1"/>
</dbReference>
<proteinExistence type="predicted"/>
<dbReference type="InterPro" id="IPR050351">
    <property type="entry name" value="BphY/WalK/GraS-like"/>
</dbReference>
<evidence type="ECO:0000256" key="5">
    <source>
        <dbReference type="ARBA" id="ARBA00022679"/>
    </source>
</evidence>
<dbReference type="OrthoDB" id="9813151at2"/>
<dbReference type="PANTHER" id="PTHR45453">
    <property type="entry name" value="PHOSPHATE REGULON SENSOR PROTEIN PHOR"/>
    <property type="match status" value="1"/>
</dbReference>
<organism evidence="12 13">
    <name type="scientific">Alkalibacter saccharofermentans DSM 14828</name>
    <dbReference type="NCBI Taxonomy" id="1120975"/>
    <lineage>
        <taxon>Bacteria</taxon>
        <taxon>Bacillati</taxon>
        <taxon>Bacillota</taxon>
        <taxon>Clostridia</taxon>
        <taxon>Eubacteriales</taxon>
        <taxon>Eubacteriaceae</taxon>
        <taxon>Alkalibacter</taxon>
    </lineage>
</organism>
<evidence type="ECO:0000256" key="10">
    <source>
        <dbReference type="SAM" id="Phobius"/>
    </source>
</evidence>
<comment type="subcellular location">
    <subcellularLocation>
        <location evidence="2">Membrane</location>
    </subcellularLocation>
</comment>
<evidence type="ECO:0000256" key="8">
    <source>
        <dbReference type="ARBA" id="ARBA00023136"/>
    </source>
</evidence>
<dbReference type="InterPro" id="IPR005467">
    <property type="entry name" value="His_kinase_dom"/>
</dbReference>
<dbReference type="AlphaFoldDB" id="A0A1M4VC76"/>
<gene>
    <name evidence="12" type="ORF">SAMN02746064_00943</name>
</gene>